<feature type="domain" description="VWFA" evidence="2">
    <location>
        <begin position="55"/>
        <end position="243"/>
    </location>
</feature>
<dbReference type="PANTHER" id="PTHR31024">
    <property type="entry name" value="C-TYPE LECTIN"/>
    <property type="match status" value="1"/>
</dbReference>
<evidence type="ECO:0000313" key="4">
    <source>
        <dbReference type="Proteomes" id="UP000230233"/>
    </source>
</evidence>
<evidence type="ECO:0000259" key="1">
    <source>
        <dbReference type="PROSITE" id="PS50041"/>
    </source>
</evidence>
<accession>A0A2G5VRE8</accession>
<dbReference type="PROSITE" id="PS50041">
    <property type="entry name" value="C_TYPE_LECTIN_2"/>
    <property type="match status" value="1"/>
</dbReference>
<dbReference type="InterPro" id="IPR016187">
    <property type="entry name" value="CTDL_fold"/>
</dbReference>
<proteinExistence type="predicted"/>
<evidence type="ECO:0008006" key="5">
    <source>
        <dbReference type="Google" id="ProtNLM"/>
    </source>
</evidence>
<dbReference type="SUPFAM" id="SSF53300">
    <property type="entry name" value="vWA-like"/>
    <property type="match status" value="1"/>
</dbReference>
<dbReference type="InterPro" id="IPR016186">
    <property type="entry name" value="C-type_lectin-like/link_sf"/>
</dbReference>
<name>A0A2G5VRE8_9PELO</name>
<dbReference type="Proteomes" id="UP000230233">
    <property type="component" value="Chromosome I"/>
</dbReference>
<feature type="domain" description="C-type lectin" evidence="1">
    <location>
        <begin position="268"/>
        <end position="384"/>
    </location>
</feature>
<dbReference type="PROSITE" id="PS50234">
    <property type="entry name" value="VWFA"/>
    <property type="match status" value="1"/>
</dbReference>
<evidence type="ECO:0000313" key="3">
    <source>
        <dbReference type="EMBL" id="PIC54136.1"/>
    </source>
</evidence>
<dbReference type="SMART" id="SM00327">
    <property type="entry name" value="VWA"/>
    <property type="match status" value="1"/>
</dbReference>
<dbReference type="Gene3D" id="3.10.100.10">
    <property type="entry name" value="Mannose-Binding Protein A, subunit A"/>
    <property type="match status" value="1"/>
</dbReference>
<dbReference type="Pfam" id="PF00092">
    <property type="entry name" value="VWA"/>
    <property type="match status" value="1"/>
</dbReference>
<dbReference type="SUPFAM" id="SSF56436">
    <property type="entry name" value="C-type lectin-like"/>
    <property type="match status" value="1"/>
</dbReference>
<dbReference type="PANTHER" id="PTHR31024:SF6">
    <property type="entry name" value="VWFA DOMAIN-CONTAINING PROTEIN"/>
    <property type="match status" value="1"/>
</dbReference>
<evidence type="ECO:0000259" key="2">
    <source>
        <dbReference type="PROSITE" id="PS50234"/>
    </source>
</evidence>
<organism evidence="3 4">
    <name type="scientific">Caenorhabditis nigoni</name>
    <dbReference type="NCBI Taxonomy" id="1611254"/>
    <lineage>
        <taxon>Eukaryota</taxon>
        <taxon>Metazoa</taxon>
        <taxon>Ecdysozoa</taxon>
        <taxon>Nematoda</taxon>
        <taxon>Chromadorea</taxon>
        <taxon>Rhabditida</taxon>
        <taxon>Rhabditina</taxon>
        <taxon>Rhabditomorpha</taxon>
        <taxon>Rhabditoidea</taxon>
        <taxon>Rhabditidae</taxon>
        <taxon>Peloderinae</taxon>
        <taxon>Caenorhabditis</taxon>
    </lineage>
</organism>
<dbReference type="Pfam" id="PF00059">
    <property type="entry name" value="Lectin_C"/>
    <property type="match status" value="1"/>
</dbReference>
<keyword evidence="4" id="KW-1185">Reference proteome</keyword>
<dbReference type="InterPro" id="IPR002035">
    <property type="entry name" value="VWF_A"/>
</dbReference>
<dbReference type="SMART" id="SM00034">
    <property type="entry name" value="CLECT"/>
    <property type="match status" value="1"/>
</dbReference>
<gene>
    <name evidence="3" type="primary">Cnig_chr_I.g3517</name>
    <name evidence="3" type="ORF">B9Z55_003517</name>
</gene>
<dbReference type="CDD" id="cd00037">
    <property type="entry name" value="CLECT"/>
    <property type="match status" value="1"/>
</dbReference>
<sequence>MENSVNKGIIGLIRVQICIDSGASVIVSYAKSMNSQSSVDQGRQCGSDLANLWLDVVVVVDNSKGMTNDGLLSVAATITTIFANTQIGTNPSNPKTTRVGIVTYNKEAQVNADLNQYQSYGNFSDAIYQDLAMVSTIEQSFLSNGLQAAEQMLQTQSSGSSRDHYKKVVIVYASAYKGTGPLDPVPVANRLIEDGVFIITVAYDEGGNEGPLYKLAEIATSGMAFNTTGTASANLVPDIQKALLQANCYCPDDWEQYRDSFSNRYSFHYGQCLKLVTSPAMWTASKMSCRNRRTNSYLATEQSQQKHDFLLDYVKNQKGMGMPYQYNIGLSWSSTQNSWVWEQPAGMNPVSVNYTNWRAGYPTASSSASGVMNMQAGTQTYWQNIGLMSGSADYVCESYSCDTDNYCDGDD</sequence>
<dbReference type="InterPro" id="IPR001304">
    <property type="entry name" value="C-type_lectin-like"/>
</dbReference>
<dbReference type="AlphaFoldDB" id="A0A2G5VRE8"/>
<protein>
    <recommendedName>
        <fullName evidence="5">VWFA domain-containing protein</fullName>
    </recommendedName>
</protein>
<dbReference type="EMBL" id="PDUG01000001">
    <property type="protein sequence ID" value="PIC54136.1"/>
    <property type="molecule type" value="Genomic_DNA"/>
</dbReference>
<dbReference type="GO" id="GO:0045087">
    <property type="term" value="P:innate immune response"/>
    <property type="evidence" value="ECO:0007669"/>
    <property type="project" value="TreeGrafter"/>
</dbReference>
<dbReference type="OrthoDB" id="5829213at2759"/>
<dbReference type="InterPro" id="IPR036465">
    <property type="entry name" value="vWFA_dom_sf"/>
</dbReference>
<dbReference type="Gene3D" id="3.40.50.410">
    <property type="entry name" value="von Willebrand factor, type A domain"/>
    <property type="match status" value="1"/>
</dbReference>
<comment type="caution">
    <text evidence="3">The sequence shown here is derived from an EMBL/GenBank/DDBJ whole genome shotgun (WGS) entry which is preliminary data.</text>
</comment>
<reference evidence="4" key="1">
    <citation type="submission" date="2017-10" db="EMBL/GenBank/DDBJ databases">
        <title>Rapid genome shrinkage in a self-fertile nematode reveals novel sperm competition proteins.</title>
        <authorList>
            <person name="Yin D."/>
            <person name="Schwarz E.M."/>
            <person name="Thomas C.G."/>
            <person name="Felde R.L."/>
            <person name="Korf I.F."/>
            <person name="Cutter A.D."/>
            <person name="Schartner C.M."/>
            <person name="Ralston E.J."/>
            <person name="Meyer B.J."/>
            <person name="Haag E.S."/>
        </authorList>
    </citation>
    <scope>NUCLEOTIDE SEQUENCE [LARGE SCALE GENOMIC DNA]</scope>
    <source>
        <strain evidence="4">JU1422</strain>
    </source>
</reference>